<name>A0AAW2G2Z5_9HYME</name>
<dbReference type="EMBL" id="JADYXP020000006">
    <property type="protein sequence ID" value="KAL0122559.1"/>
    <property type="molecule type" value="Genomic_DNA"/>
</dbReference>
<evidence type="ECO:0000313" key="1">
    <source>
        <dbReference type="EMBL" id="KAL0122559.1"/>
    </source>
</evidence>
<dbReference type="AlphaFoldDB" id="A0AAW2G2Z5"/>
<gene>
    <name evidence="1" type="ORF">PUN28_007337</name>
</gene>
<organism evidence="1 2">
    <name type="scientific">Cardiocondyla obscurior</name>
    <dbReference type="NCBI Taxonomy" id="286306"/>
    <lineage>
        <taxon>Eukaryota</taxon>
        <taxon>Metazoa</taxon>
        <taxon>Ecdysozoa</taxon>
        <taxon>Arthropoda</taxon>
        <taxon>Hexapoda</taxon>
        <taxon>Insecta</taxon>
        <taxon>Pterygota</taxon>
        <taxon>Neoptera</taxon>
        <taxon>Endopterygota</taxon>
        <taxon>Hymenoptera</taxon>
        <taxon>Apocrita</taxon>
        <taxon>Aculeata</taxon>
        <taxon>Formicoidea</taxon>
        <taxon>Formicidae</taxon>
        <taxon>Myrmicinae</taxon>
        <taxon>Cardiocondyla</taxon>
    </lineage>
</organism>
<reference evidence="1 2" key="1">
    <citation type="submission" date="2023-03" db="EMBL/GenBank/DDBJ databases">
        <title>High recombination rates correlate with genetic variation in Cardiocondyla obscurior ants.</title>
        <authorList>
            <person name="Errbii M."/>
        </authorList>
    </citation>
    <scope>NUCLEOTIDE SEQUENCE [LARGE SCALE GENOMIC DNA]</scope>
    <source>
        <strain evidence="1">Alpha-2009</strain>
        <tissue evidence="1">Whole body</tissue>
    </source>
</reference>
<protein>
    <submittedName>
        <fullName evidence="1">Uncharacterized protein</fullName>
    </submittedName>
</protein>
<accession>A0AAW2G2Z5</accession>
<proteinExistence type="predicted"/>
<sequence>MDRVTVILQLSFLKINAHVSSPGSDTQIFAPLLFASGIKKKKEKRKSDLGLESKNTFCKKMNQSYTFFIKRRKYFSFNKTCSALIKSIVFLRKNKVQLYGHSKYTATRLYAKHVDYQFASSNVDSLSTINANLRADIISKSRFYRKKKIIRHIMDFDFIRAANLGIKILLLKSVMGNS</sequence>
<keyword evidence="2" id="KW-1185">Reference proteome</keyword>
<comment type="caution">
    <text evidence="1">The sequence shown here is derived from an EMBL/GenBank/DDBJ whole genome shotgun (WGS) entry which is preliminary data.</text>
</comment>
<evidence type="ECO:0000313" key="2">
    <source>
        <dbReference type="Proteomes" id="UP001430953"/>
    </source>
</evidence>
<dbReference type="Proteomes" id="UP001430953">
    <property type="component" value="Unassembled WGS sequence"/>
</dbReference>